<sequence>MGNITLSSVNKPHISELSDYIDKLASEYILNMDIKNLSRMSNKQYCDKLVVLTGDILSNKFDHAEITMLKKRTDGTYDKETTKEKVFFLDSEKLNDLDKTSMCRDIAKFYVKIAHLYAAIISTINPVYEYEEGGQLKTATLMDKNEIPKNAIITKYDLNICNRRIKALQSYKVGVQKDVSIQPAVCDMDRETLDKEPGIPELKMLYYDNNYNFETGEFGEMSEETAARFKEDLKRFYTTFTGETEIPEGINDFSSVKLRYYRDCCANEIHIKEDDDLFVLYAKHLNQMISISKVNQNKLIQILDSLLVSENGVMRVNSGISETEIQELIQNARALIIDLYINCEEDYVKGMKIYESIVEHNILHTTERQIEMLKNQATQLIKSTQEAFF</sequence>
<dbReference type="AlphaFoldDB" id="A0A6C0E3M3"/>
<proteinExistence type="predicted"/>
<accession>A0A6C0E3M3</accession>
<dbReference type="EMBL" id="MN739735">
    <property type="protein sequence ID" value="QHT23777.1"/>
    <property type="molecule type" value="Genomic_DNA"/>
</dbReference>
<protein>
    <submittedName>
        <fullName evidence="1">Uncharacterized protein</fullName>
    </submittedName>
</protein>
<name>A0A6C0E3M3_9ZZZZ</name>
<evidence type="ECO:0000313" key="1">
    <source>
        <dbReference type="EMBL" id="QHT23777.1"/>
    </source>
</evidence>
<organism evidence="1">
    <name type="scientific">viral metagenome</name>
    <dbReference type="NCBI Taxonomy" id="1070528"/>
    <lineage>
        <taxon>unclassified sequences</taxon>
        <taxon>metagenomes</taxon>
        <taxon>organismal metagenomes</taxon>
    </lineage>
</organism>
<reference evidence="1" key="1">
    <citation type="journal article" date="2020" name="Nature">
        <title>Giant virus diversity and host interactions through global metagenomics.</title>
        <authorList>
            <person name="Schulz F."/>
            <person name="Roux S."/>
            <person name="Paez-Espino D."/>
            <person name="Jungbluth S."/>
            <person name="Walsh D.A."/>
            <person name="Denef V.J."/>
            <person name="McMahon K.D."/>
            <person name="Konstantinidis K.T."/>
            <person name="Eloe-Fadrosh E.A."/>
            <person name="Kyrpides N.C."/>
            <person name="Woyke T."/>
        </authorList>
    </citation>
    <scope>NUCLEOTIDE SEQUENCE</scope>
    <source>
        <strain evidence="1">GVMAG-M-3300023179-132</strain>
    </source>
</reference>